<keyword evidence="2" id="KW-1185">Reference proteome</keyword>
<dbReference type="Proteomes" id="UP000186132">
    <property type="component" value="Unassembled WGS sequence"/>
</dbReference>
<dbReference type="InterPro" id="IPR021555">
    <property type="entry name" value="DUF3000"/>
</dbReference>
<reference evidence="1 2" key="1">
    <citation type="submission" date="2016-11" db="EMBL/GenBank/DDBJ databases">
        <authorList>
            <person name="Jaros S."/>
            <person name="Januszkiewicz K."/>
            <person name="Wedrychowicz H."/>
        </authorList>
    </citation>
    <scope>NUCLEOTIDE SEQUENCE [LARGE SCALE GENOMIC DNA]</scope>
    <source>
        <strain evidence="1 2">DSM 45627</strain>
    </source>
</reference>
<gene>
    <name evidence="1" type="ORF">SAMN05443575_2651</name>
</gene>
<name>A0A1M5M952_9ACTN</name>
<evidence type="ECO:0000313" key="1">
    <source>
        <dbReference type="EMBL" id="SHG73283.1"/>
    </source>
</evidence>
<proteinExistence type="predicted"/>
<dbReference type="EMBL" id="FQVU01000003">
    <property type="protein sequence ID" value="SHG73283.1"/>
    <property type="molecule type" value="Genomic_DNA"/>
</dbReference>
<sequence>MLSPVEPLPESLVEQVTMPEPDATEAKPTPEVFRSAVASLTGTRVRPEVRVEALRPPQRLAPYSYALSAEIAGTGEAAGVDLATGRLVLLHDPSGHDAWDGVLRLVAYASAELDEAMGIDPMLPTVGWSWLTGALDEHGAAYRAAGGTVTQTTSTRFGDVAGPATSVTMELRASWTADSADLAPHLLGFVDLLCTAAGLPPEGVTILSPA</sequence>
<dbReference type="Pfam" id="PF11452">
    <property type="entry name" value="DUF3000"/>
    <property type="match status" value="1"/>
</dbReference>
<evidence type="ECO:0000313" key="2">
    <source>
        <dbReference type="Proteomes" id="UP000186132"/>
    </source>
</evidence>
<accession>A0A1M5M952</accession>
<evidence type="ECO:0008006" key="3">
    <source>
        <dbReference type="Google" id="ProtNLM"/>
    </source>
</evidence>
<dbReference type="AlphaFoldDB" id="A0A1M5M952"/>
<organism evidence="1 2">
    <name type="scientific">Jatrophihabitans endophyticus</name>
    <dbReference type="NCBI Taxonomy" id="1206085"/>
    <lineage>
        <taxon>Bacteria</taxon>
        <taxon>Bacillati</taxon>
        <taxon>Actinomycetota</taxon>
        <taxon>Actinomycetes</taxon>
        <taxon>Jatrophihabitantales</taxon>
        <taxon>Jatrophihabitantaceae</taxon>
        <taxon>Jatrophihabitans</taxon>
    </lineage>
</organism>
<protein>
    <recommendedName>
        <fullName evidence="3">DUF3000 domain-containing protein</fullName>
    </recommendedName>
</protein>
<dbReference type="STRING" id="1206085.SAMN05443575_2651"/>